<evidence type="ECO:0000259" key="2">
    <source>
        <dbReference type="Pfam" id="PF02543"/>
    </source>
</evidence>
<dbReference type="GO" id="GO:0016740">
    <property type="term" value="F:transferase activity"/>
    <property type="evidence" value="ECO:0007669"/>
    <property type="project" value="UniProtKB-KW"/>
</dbReference>
<reference evidence="4 5" key="1">
    <citation type="journal article" date="2015" name="Nature">
        <title>rRNA introns, odd ribosomes, and small enigmatic genomes across a large radiation of phyla.</title>
        <authorList>
            <person name="Brown C.T."/>
            <person name="Hug L.A."/>
            <person name="Thomas B.C."/>
            <person name="Sharon I."/>
            <person name="Castelle C.J."/>
            <person name="Singh A."/>
            <person name="Wilkins M.J."/>
            <person name="Williams K.H."/>
            <person name="Banfield J.F."/>
        </authorList>
    </citation>
    <scope>NUCLEOTIDE SEQUENCE [LARGE SCALE GENOMIC DNA]</scope>
</reference>
<organism evidence="4 5">
    <name type="scientific">Candidatus Giovannonibacteria bacterium GW2011_GWF2_42_19</name>
    <dbReference type="NCBI Taxonomy" id="1618659"/>
    <lineage>
        <taxon>Bacteria</taxon>
        <taxon>Candidatus Giovannoniibacteriota</taxon>
    </lineage>
</organism>
<dbReference type="PATRIC" id="fig|1618659.3.peg.978"/>
<feature type="domain" description="Carbamoyltransferase C-terminal" evidence="3">
    <location>
        <begin position="404"/>
        <end position="566"/>
    </location>
</feature>
<dbReference type="Pfam" id="PF16861">
    <property type="entry name" value="Carbam_trans_C"/>
    <property type="match status" value="1"/>
</dbReference>
<accession>A0A0G1C7U5</accession>
<feature type="domain" description="Carbamoyltransferase" evidence="2">
    <location>
        <begin position="7"/>
        <end position="342"/>
    </location>
</feature>
<protein>
    <submittedName>
        <fullName evidence="4">Carbamoyltransferase</fullName>
    </submittedName>
</protein>
<dbReference type="PANTHER" id="PTHR34847">
    <property type="entry name" value="NODULATION PROTEIN U"/>
    <property type="match status" value="1"/>
</dbReference>
<dbReference type="InterPro" id="IPR003696">
    <property type="entry name" value="Carbtransf_dom"/>
</dbReference>
<dbReference type="CDD" id="cd24098">
    <property type="entry name" value="ASKHA_NBD_TobZ_N"/>
    <property type="match status" value="1"/>
</dbReference>
<evidence type="ECO:0000256" key="1">
    <source>
        <dbReference type="ARBA" id="ARBA00006129"/>
    </source>
</evidence>
<evidence type="ECO:0000313" key="5">
    <source>
        <dbReference type="Proteomes" id="UP000034036"/>
    </source>
</evidence>
<dbReference type="STRING" id="1618659.UV11_C0042G0002"/>
<keyword evidence="4" id="KW-0808">Transferase</keyword>
<dbReference type="Pfam" id="PF02543">
    <property type="entry name" value="Carbam_trans_N"/>
    <property type="match status" value="1"/>
</dbReference>
<evidence type="ECO:0000313" key="4">
    <source>
        <dbReference type="EMBL" id="KKS45703.1"/>
    </source>
</evidence>
<name>A0A0G1C7U5_9BACT</name>
<proteinExistence type="inferred from homology"/>
<dbReference type="InterPro" id="IPR038152">
    <property type="entry name" value="Carbam_trans_C_sf"/>
</dbReference>
<comment type="caution">
    <text evidence="4">The sequence shown here is derived from an EMBL/GenBank/DDBJ whole genome shotgun (WGS) entry which is preliminary data.</text>
</comment>
<dbReference type="InterPro" id="IPR031730">
    <property type="entry name" value="Carbam_trans_C"/>
</dbReference>
<dbReference type="Proteomes" id="UP000034036">
    <property type="component" value="Unassembled WGS sequence"/>
</dbReference>
<dbReference type="PANTHER" id="PTHR34847:SF1">
    <property type="entry name" value="NODULATION PROTEIN U"/>
    <property type="match status" value="1"/>
</dbReference>
<dbReference type="EMBL" id="LCDF01000042">
    <property type="protein sequence ID" value="KKS45703.1"/>
    <property type="molecule type" value="Genomic_DNA"/>
</dbReference>
<dbReference type="AlphaFoldDB" id="A0A0G1C7U5"/>
<dbReference type="InterPro" id="IPR051338">
    <property type="entry name" value="NodU/CmcH_Carbamoyltrnsfr"/>
</dbReference>
<dbReference type="InterPro" id="IPR043129">
    <property type="entry name" value="ATPase_NBD"/>
</dbReference>
<gene>
    <name evidence="4" type="ORF">UV11_C0042G0002</name>
</gene>
<dbReference type="Gene3D" id="3.30.420.40">
    <property type="match status" value="2"/>
</dbReference>
<evidence type="ECO:0000259" key="3">
    <source>
        <dbReference type="Pfam" id="PF16861"/>
    </source>
</evidence>
<dbReference type="SUPFAM" id="SSF53067">
    <property type="entry name" value="Actin-like ATPase domain"/>
    <property type="match status" value="1"/>
</dbReference>
<comment type="similarity">
    <text evidence="1">Belongs to the NodU/CmcH family.</text>
</comment>
<sequence>MNSPTYILGISCFYHDAAACLIKDGQLVAAAAEERFTRKKHDNNFPSNAIAYCLKEASIEEKDIDAVGFYEKPLLKFERIVEVAANTWPKSYKSFISAIPQWLRKKLWIKENIQKELKNFKGEIYFTEHHVAHAASSYLVSPFKEAAIVTLDGVGEWATTTIGQGTEEKINIREEIHFPHSLGLLYAIITHYLGFKPNSAEYKVMGLAPYGKPVYQKEIENLIELKKDGSFKLNMDILTHDESTSFYDEEKMKKLFGFPPRIGGPLSEAHKNLAASIQTVTEKAVLAICRHAYELTKSKNLCLAGGVALNCVANGKILAETPFENIFIEPAAGDDGGALGVAFYIWTNVLKNKRSFELKHSSWGPQFSDKEIEDFLEKKKIPYEKFLSEEELVSKTAKLIAEPGNALGWFQGRMEWGPRALGNRSILADPRREENRDLVNLKIKFREDFRPFAPAVLRERASEFFDLDAKESPFMLLVNHVKDGKKIPAVTHVDGSARPQTVSKEENLLFHKLIKAFEKETGCPVLINTSFNVSGEPIVLNPEHAFNVFRHTNMDALVMGNFLILKKQTEAAFPRNTSWQSQFEPD</sequence>
<dbReference type="Gene3D" id="3.90.870.20">
    <property type="entry name" value="Carbamoyltransferase, C-terminal domain"/>
    <property type="match status" value="1"/>
</dbReference>